<dbReference type="Pfam" id="PF02585">
    <property type="entry name" value="PIG-L"/>
    <property type="match status" value="1"/>
</dbReference>
<dbReference type="Gene3D" id="3.40.50.10320">
    <property type="entry name" value="LmbE-like"/>
    <property type="match status" value="1"/>
</dbReference>
<evidence type="ECO:0000313" key="1">
    <source>
        <dbReference type="EMBL" id="QNR23829.1"/>
    </source>
</evidence>
<dbReference type="InterPro" id="IPR003737">
    <property type="entry name" value="GlcNAc_PI_deacetylase-related"/>
</dbReference>
<keyword evidence="2" id="KW-1185">Reference proteome</keyword>
<dbReference type="Proteomes" id="UP000516305">
    <property type="component" value="Chromosome"/>
</dbReference>
<evidence type="ECO:0000313" key="2">
    <source>
        <dbReference type="Proteomes" id="UP000516305"/>
    </source>
</evidence>
<sequence length="295" mass="33651">MSNIQSLGLLSLALLFSACSHKPSLEELQNFAATEQFPEDQFLAQESHKKALIIMAHDDDDCAMSGTIAKLTAAGWTIQQMSFQIHLMPGKKENAASIICAGNLPIVDDGIYRKGLDTMQNPYLPIPYAEIAPQFYQEKITAALIQKVNEFKPSAIFTLDNVKGGYGHPEHIYISQLVLDLFQAGKLDCQRIYQSVFTDHMEREIVDTWLKAKMEKYGYPNPSEIANEMYGIEGMPAPNVQIDIQAQAQSKMAYLRAYPENVKRNLRKFLPYYEDFKAEEYFKIFHHEYFRVIES</sequence>
<gene>
    <name evidence="1" type="ORF">H4K34_15845</name>
</gene>
<dbReference type="KEGG" id="chyd:H4K34_15845"/>
<protein>
    <submittedName>
        <fullName evidence="1">PIG-L family deacetylase</fullName>
    </submittedName>
</protein>
<name>A0A7H0VDN1_9FLAO</name>
<organism evidence="1 2">
    <name type="scientific">Croceimicrobium hydrocarbonivorans</name>
    <dbReference type="NCBI Taxonomy" id="2761580"/>
    <lineage>
        <taxon>Bacteria</taxon>
        <taxon>Pseudomonadati</taxon>
        <taxon>Bacteroidota</taxon>
        <taxon>Flavobacteriia</taxon>
        <taxon>Flavobacteriales</taxon>
        <taxon>Owenweeksiaceae</taxon>
        <taxon>Croceimicrobium</taxon>
    </lineage>
</organism>
<proteinExistence type="predicted"/>
<dbReference type="SUPFAM" id="SSF102588">
    <property type="entry name" value="LmbE-like"/>
    <property type="match status" value="1"/>
</dbReference>
<dbReference type="RefSeq" id="WP_210758364.1">
    <property type="nucleotide sequence ID" value="NZ_CP060139.1"/>
</dbReference>
<reference evidence="1 2" key="1">
    <citation type="submission" date="2020-08" db="EMBL/GenBank/DDBJ databases">
        <title>Croceimicrobium hydrocarbonivorans gen. nov., sp. nov., a novel marine bacterium isolated from a bacterial consortium that degrades polyethylene terephthalate.</title>
        <authorList>
            <person name="Liu R."/>
        </authorList>
    </citation>
    <scope>NUCLEOTIDE SEQUENCE [LARGE SCALE GENOMIC DNA]</scope>
    <source>
        <strain evidence="1 2">A20-9</strain>
    </source>
</reference>
<dbReference type="AlphaFoldDB" id="A0A7H0VDN1"/>
<accession>A0A7H0VDN1</accession>
<dbReference type="EMBL" id="CP060139">
    <property type="protein sequence ID" value="QNR23829.1"/>
    <property type="molecule type" value="Genomic_DNA"/>
</dbReference>
<dbReference type="InterPro" id="IPR024078">
    <property type="entry name" value="LmbE-like_dom_sf"/>
</dbReference>